<keyword evidence="1" id="KW-0732">Signal</keyword>
<dbReference type="RefSeq" id="WP_342299189.1">
    <property type="nucleotide sequence ID" value="NZ_JBCEVZ010000036.1"/>
</dbReference>
<keyword evidence="3" id="KW-1185">Reference proteome</keyword>
<evidence type="ECO:0008006" key="4">
    <source>
        <dbReference type="Google" id="ProtNLM"/>
    </source>
</evidence>
<evidence type="ECO:0000313" key="3">
    <source>
        <dbReference type="Proteomes" id="UP001479606"/>
    </source>
</evidence>
<protein>
    <recommendedName>
        <fullName evidence="4">Secreted protein</fullName>
    </recommendedName>
</protein>
<comment type="caution">
    <text evidence="2">The sequence shown here is derived from an EMBL/GenBank/DDBJ whole genome shotgun (WGS) entry which is preliminary data.</text>
</comment>
<reference evidence="2 3" key="1">
    <citation type="journal article" date="2018" name="Arch. Microbiol.">
        <title>Hymenobacter segetis sp. nov., isolated from soil.</title>
        <authorList>
            <person name="Ten L.N."/>
            <person name="Lim S.J."/>
            <person name="Kim B.O."/>
            <person name="Kang I.K."/>
            <person name="Jung H.Y."/>
        </authorList>
    </citation>
    <scope>NUCLEOTIDE SEQUENCE [LARGE SCALE GENOMIC DNA]</scope>
    <source>
        <strain evidence="2 3">S7-3-11</strain>
    </source>
</reference>
<proteinExistence type="predicted"/>
<dbReference type="Proteomes" id="UP001479606">
    <property type="component" value="Unassembled WGS sequence"/>
</dbReference>
<name>A0ABU9LYC5_9BACT</name>
<sequence>MMISLLLVLVCYGLLLGQPALAPAGWPAQGQAYAGDNPFFTSEEIVELTLSLPLEQVLKDRGASPSIHPALITYRDAKATLQTLAVQVQVRGNRRKDPNVCDFPPLLVKFPPPNGHTALFGPVAELKLTTHCLSDEYTLREYLVYKLYNALTDFSYRVRLCRITYRDDSGRGSTSVHYGFFLENTEAMARRNQAKVVPKPLFIGMDNLDQPATATMVMFQYMIGNTDWSVPYRHNIRLLARSLSTPPIPVTFDFDYSGLVNAPYAVPPEQLGITSVRQRLYRGYDFPPETYAAIRDLFNARRTALYNVYLACPYLSRNEQEFATHYLDGFYKVLNDSKDFERQIVRVGRQNERKYTHIRGFD</sequence>
<dbReference type="EMBL" id="JBCEVZ010000036">
    <property type="protein sequence ID" value="MEL5995396.1"/>
    <property type="molecule type" value="Genomic_DNA"/>
</dbReference>
<evidence type="ECO:0000256" key="1">
    <source>
        <dbReference type="SAM" id="SignalP"/>
    </source>
</evidence>
<feature type="signal peptide" evidence="1">
    <location>
        <begin position="1"/>
        <end position="22"/>
    </location>
</feature>
<accession>A0ABU9LYC5</accession>
<gene>
    <name evidence="2" type="ORF">AAFH49_14350</name>
</gene>
<evidence type="ECO:0000313" key="2">
    <source>
        <dbReference type="EMBL" id="MEL5995396.1"/>
    </source>
</evidence>
<organism evidence="2 3">
    <name type="scientific">Hymenobacter segetis</name>
    <dbReference type="NCBI Taxonomy" id="2025509"/>
    <lineage>
        <taxon>Bacteria</taxon>
        <taxon>Pseudomonadati</taxon>
        <taxon>Bacteroidota</taxon>
        <taxon>Cytophagia</taxon>
        <taxon>Cytophagales</taxon>
        <taxon>Hymenobacteraceae</taxon>
        <taxon>Hymenobacter</taxon>
    </lineage>
</organism>
<feature type="chain" id="PRO_5045531282" description="Secreted protein" evidence="1">
    <location>
        <begin position="23"/>
        <end position="362"/>
    </location>
</feature>